<evidence type="ECO:0000313" key="2">
    <source>
        <dbReference type="Proteomes" id="UP000679352"/>
    </source>
</evidence>
<reference evidence="1" key="1">
    <citation type="submission" date="2021-06" db="EMBL/GenBank/DDBJ databases">
        <title>Direct submission.</title>
        <authorList>
            <person name="Lee C.-S."/>
            <person name="Jin L."/>
        </authorList>
    </citation>
    <scope>NUCLEOTIDE SEQUENCE</scope>
    <source>
        <strain evidence="1">Con5</strain>
    </source>
</reference>
<dbReference type="InterPro" id="IPR045467">
    <property type="entry name" value="DUF6497"/>
</dbReference>
<gene>
    <name evidence="1" type="ORF">KM031_14985</name>
</gene>
<organism evidence="1 2">
    <name type="scientific">Gemmobacter fulvus</name>
    <dbReference type="NCBI Taxonomy" id="2840474"/>
    <lineage>
        <taxon>Bacteria</taxon>
        <taxon>Pseudomonadati</taxon>
        <taxon>Pseudomonadota</taxon>
        <taxon>Alphaproteobacteria</taxon>
        <taxon>Rhodobacterales</taxon>
        <taxon>Paracoccaceae</taxon>
        <taxon>Gemmobacter</taxon>
    </lineage>
</organism>
<proteinExistence type="predicted"/>
<dbReference type="KEGG" id="gfu:KM031_14985"/>
<dbReference type="EMBL" id="CP076361">
    <property type="protein sequence ID" value="QWK92062.1"/>
    <property type="molecule type" value="Genomic_DNA"/>
</dbReference>
<protein>
    <submittedName>
        <fullName evidence="1">Acetolactate synthase</fullName>
    </submittedName>
</protein>
<dbReference type="Proteomes" id="UP000679352">
    <property type="component" value="Chromosome"/>
</dbReference>
<dbReference type="Pfam" id="PF20107">
    <property type="entry name" value="DUF6497"/>
    <property type="match status" value="1"/>
</dbReference>
<keyword evidence="2" id="KW-1185">Reference proteome</keyword>
<name>A0A975S2U9_9RHOB</name>
<accession>A0A975S2U9</accession>
<sequence>MGDGAPILVPSGQPVTLQDVIWNEMGPHGLTMRFRFLAPQIARAGGAVDFDAAVQDMQVLCEQFALPRIAEFGPMPQQIIISLSDVAVPFGETAPEATQFFEAFALQDGACIWEIY</sequence>
<dbReference type="AlphaFoldDB" id="A0A975S2U9"/>
<evidence type="ECO:0000313" key="1">
    <source>
        <dbReference type="EMBL" id="QWK92062.1"/>
    </source>
</evidence>